<dbReference type="Gene3D" id="1.20.1280.170">
    <property type="entry name" value="Exocyst complex component Exo70"/>
    <property type="match status" value="1"/>
</dbReference>
<dbReference type="PANTHER" id="PTHR12542:SF26">
    <property type="entry name" value="EXOCYST SUBUNIT EXO70 FAMILY PROTEIN"/>
    <property type="match status" value="1"/>
</dbReference>
<feature type="compositionally biased region" description="Low complexity" evidence="4">
    <location>
        <begin position="144"/>
        <end position="159"/>
    </location>
</feature>
<name>A0AAV3RBX1_LITER</name>
<keyword evidence="3" id="KW-0268">Exocytosis</keyword>
<keyword evidence="2 3" id="KW-0813">Transport</keyword>
<keyword evidence="7" id="KW-1185">Reference proteome</keyword>
<evidence type="ECO:0000256" key="2">
    <source>
        <dbReference type="ARBA" id="ARBA00022448"/>
    </source>
</evidence>
<evidence type="ECO:0000259" key="5">
    <source>
        <dbReference type="Pfam" id="PF03081"/>
    </source>
</evidence>
<organism evidence="6 7">
    <name type="scientific">Lithospermum erythrorhizon</name>
    <name type="common">Purple gromwell</name>
    <name type="synonym">Lithospermum officinale var. erythrorhizon</name>
    <dbReference type="NCBI Taxonomy" id="34254"/>
    <lineage>
        <taxon>Eukaryota</taxon>
        <taxon>Viridiplantae</taxon>
        <taxon>Streptophyta</taxon>
        <taxon>Embryophyta</taxon>
        <taxon>Tracheophyta</taxon>
        <taxon>Spermatophyta</taxon>
        <taxon>Magnoliopsida</taxon>
        <taxon>eudicotyledons</taxon>
        <taxon>Gunneridae</taxon>
        <taxon>Pentapetalae</taxon>
        <taxon>asterids</taxon>
        <taxon>lamiids</taxon>
        <taxon>Boraginales</taxon>
        <taxon>Boraginaceae</taxon>
        <taxon>Boraginoideae</taxon>
        <taxon>Lithospermeae</taxon>
        <taxon>Lithospermum</taxon>
    </lineage>
</organism>
<evidence type="ECO:0000313" key="6">
    <source>
        <dbReference type="EMBL" id="GAA0173453.1"/>
    </source>
</evidence>
<dbReference type="PANTHER" id="PTHR12542">
    <property type="entry name" value="EXOCYST COMPLEX PROTEIN EXO70"/>
    <property type="match status" value="1"/>
</dbReference>
<dbReference type="GO" id="GO:0005546">
    <property type="term" value="F:phosphatidylinositol-4,5-bisphosphate binding"/>
    <property type="evidence" value="ECO:0007669"/>
    <property type="project" value="InterPro"/>
</dbReference>
<feature type="compositionally biased region" description="Acidic residues" evidence="4">
    <location>
        <begin position="160"/>
        <end position="169"/>
    </location>
</feature>
<comment type="caution">
    <text evidence="6">The sequence shown here is derived from an EMBL/GenBank/DDBJ whole genome shotgun (WGS) entry which is preliminary data.</text>
</comment>
<dbReference type="GO" id="GO:0000145">
    <property type="term" value="C:exocyst"/>
    <property type="evidence" value="ECO:0007669"/>
    <property type="project" value="InterPro"/>
</dbReference>
<dbReference type="SUPFAM" id="SSF74788">
    <property type="entry name" value="Cullin repeat-like"/>
    <property type="match status" value="1"/>
</dbReference>
<dbReference type="Pfam" id="PF20669">
    <property type="entry name" value="Exo70_N"/>
    <property type="match status" value="1"/>
</dbReference>
<feature type="domain" description="Exocyst complex subunit Exo70 C-terminal" evidence="5">
    <location>
        <begin position="242"/>
        <end position="596"/>
    </location>
</feature>
<comment type="similarity">
    <text evidence="1 3">Belongs to the EXO70 family.</text>
</comment>
<dbReference type="InterPro" id="IPR016159">
    <property type="entry name" value="Cullin_repeat-like_dom_sf"/>
</dbReference>
<dbReference type="InterPro" id="IPR004140">
    <property type="entry name" value="Exo70"/>
</dbReference>
<dbReference type="Pfam" id="PF03081">
    <property type="entry name" value="Exo70_C"/>
    <property type="match status" value="1"/>
</dbReference>
<dbReference type="EMBL" id="BAABME010008605">
    <property type="protein sequence ID" value="GAA0173453.1"/>
    <property type="molecule type" value="Genomic_DNA"/>
</dbReference>
<evidence type="ECO:0000256" key="3">
    <source>
        <dbReference type="RuleBase" id="RU365026"/>
    </source>
</evidence>
<protein>
    <recommendedName>
        <fullName evidence="3">Exocyst subunit Exo70 family protein</fullName>
    </recommendedName>
</protein>
<proteinExistence type="inferred from homology"/>
<gene>
    <name evidence="6" type="ORF">LIER_27065</name>
</gene>
<evidence type="ECO:0000256" key="1">
    <source>
        <dbReference type="ARBA" id="ARBA00006756"/>
    </source>
</evidence>
<feature type="region of interest" description="Disordered" evidence="4">
    <location>
        <begin position="142"/>
        <end position="169"/>
    </location>
</feature>
<comment type="function">
    <text evidence="3">Component of the exocyst complex.</text>
</comment>
<dbReference type="Proteomes" id="UP001454036">
    <property type="component" value="Unassembled WGS sequence"/>
</dbReference>
<reference evidence="6 7" key="1">
    <citation type="submission" date="2024-01" db="EMBL/GenBank/DDBJ databases">
        <title>The complete chloroplast genome sequence of Lithospermum erythrorhizon: insights into the phylogenetic relationship among Boraginaceae species and the maternal lineages of purple gromwells.</title>
        <authorList>
            <person name="Okada T."/>
            <person name="Watanabe K."/>
        </authorList>
    </citation>
    <scope>NUCLEOTIDE SEQUENCE [LARGE SCALE GENOMIC DNA]</scope>
</reference>
<keyword evidence="3" id="KW-0653">Protein transport</keyword>
<evidence type="ECO:0000313" key="7">
    <source>
        <dbReference type="Proteomes" id="UP001454036"/>
    </source>
</evidence>
<evidence type="ECO:0000256" key="4">
    <source>
        <dbReference type="SAM" id="MobiDB-lite"/>
    </source>
</evidence>
<accession>A0AAV3RBX1</accession>
<dbReference type="AlphaFoldDB" id="A0AAV3RBX1"/>
<dbReference type="InterPro" id="IPR046364">
    <property type="entry name" value="Exo70_C"/>
</dbReference>
<sequence>MAITKLISKTKASATFHFFSKPATSLPSSQNQIIPNSTTSNTFSELIMQENIENAKTIITKYDIDGPNRENFSSIFQENRNGAKTFISCVKGLKETMNYLVKTYSYGSTKIVLAQNLMQVAMKRLELEFHLILTSNKEHLKPESISSHSSSQSITNFSSSDDEIDRISTDDESESVTATAMLNLKQIADCMISAGYSKECARKFMIIRKSVTSEMFYNLGIESYSSTKIKKMNSNDLKDHIKKWIYAAKYVVKSLIGERFLVDYLFSTTQTIREFCFAEIVIQEAMNLFKFPELVAKRWNSPDIAFSLLDIYEGIQEIIPNIESIFSYESISSVKIQASSSLHALSNSIQLILTLFETSLQKDSFGIVVPGGGIHPSTMSVLDFASSLANYSHVLTEIIINFVAPEKVTFIRCYFDEASNSAVSIWQAWVLLVLLCKLDYTAEFYNDVALSYLFLANNIQYIIEKVSTSSLKYLLGDEYIAKLDRKVKSYAANYEEIAWSKAITCLPQDPTAEMSPDRVKGRFKKFNEDLEEALRKQMAWVIPDRKLREEIKLSIGRKLVPAYQNFYNSQMKKFGPEKNLQRSVRLSPDDLGNCLSNLFHGVSVSGSSPSSSRN</sequence>
<dbReference type="GO" id="GO:0006887">
    <property type="term" value="P:exocytosis"/>
    <property type="evidence" value="ECO:0007669"/>
    <property type="project" value="UniProtKB-KW"/>
</dbReference>
<dbReference type="GO" id="GO:0015031">
    <property type="term" value="P:protein transport"/>
    <property type="evidence" value="ECO:0007669"/>
    <property type="project" value="UniProtKB-KW"/>
</dbReference>